<dbReference type="PROSITE" id="PS51278">
    <property type="entry name" value="GATASE_TYPE_2"/>
    <property type="match status" value="1"/>
</dbReference>
<dbReference type="GO" id="GO:0006002">
    <property type="term" value="P:fructose 6-phosphate metabolic process"/>
    <property type="evidence" value="ECO:0007669"/>
    <property type="project" value="TreeGrafter"/>
</dbReference>
<dbReference type="PANTHER" id="PTHR10937:SF0">
    <property type="entry name" value="GLUTAMINE--FRUCTOSE-6-PHOSPHATE TRANSAMINASE (ISOMERIZING)"/>
    <property type="match status" value="1"/>
</dbReference>
<dbReference type="PROSITE" id="PS51464">
    <property type="entry name" value="SIS"/>
    <property type="match status" value="2"/>
</dbReference>
<dbReference type="EMBL" id="FN654294">
    <property type="protein sequence ID" value="CBY31163.1"/>
    <property type="molecule type" value="Genomic_DNA"/>
</dbReference>
<name>E4Y6B3_OIKDI</name>
<dbReference type="UniPathway" id="UPA00113">
    <property type="reaction ID" value="UER00528"/>
</dbReference>
<evidence type="ECO:0000256" key="3">
    <source>
        <dbReference type="ARBA" id="ARBA00012916"/>
    </source>
</evidence>
<feature type="domain" description="SIS" evidence="9">
    <location>
        <begin position="323"/>
        <end position="462"/>
    </location>
</feature>
<comment type="catalytic activity">
    <reaction evidence="1">
        <text>D-fructose 6-phosphate + L-glutamine = D-glucosamine 6-phosphate + L-glutamate</text>
        <dbReference type="Rhea" id="RHEA:13237"/>
        <dbReference type="ChEBI" id="CHEBI:29985"/>
        <dbReference type="ChEBI" id="CHEBI:58359"/>
        <dbReference type="ChEBI" id="CHEBI:58725"/>
        <dbReference type="ChEBI" id="CHEBI:61527"/>
        <dbReference type="EC" id="2.6.1.16"/>
    </reaction>
</comment>
<evidence type="ECO:0000259" key="8">
    <source>
        <dbReference type="PROSITE" id="PS51278"/>
    </source>
</evidence>
<protein>
    <recommendedName>
        <fullName evidence="3">glutamine--fructose-6-phosphate transaminase (isomerizing)</fullName>
        <ecNumber evidence="3">2.6.1.16</ecNumber>
    </recommendedName>
</protein>
<keyword evidence="4" id="KW-0032">Aminotransferase</keyword>
<sequence>MCGIFAYVNHQTPKTLDEILKTLLSGLSRLELRGCDSAGVAFDLYDDDGDCAIATAKCPGKMLILKSSGKVEELKSQLQNIDVDFEDEYSQHIGIAHTRWATHGPVSTVNSHPHTSGSKNEFVVIHNGVISNCDTLRKYLVSKGYSFESDTDTECIPLLLHYIWKQTEEKEEVTLVNLVEKVMRQLEGTFAIVVKSAVFPTQLVAARRGSPLLLGVKSSSSATLDHIPVYNQQMKSGIIFLEDGDLASIVDGSLMLQRVGEDERREFADFSEVEVEIQQLMKGDYPTFMIKEIKEQPETIVNVSRGRVNYEESSVVLGGLSKHIGEIKRSRRIVILGCGTSYHAAIAARQLIEEMSDLPVTVDVASDFVDRSGAIYRDDVVIFVSQSGETADTLSALNYAKKRGCLLVGITNTVGSTISRETDCGIHCNAGQEIGVASTKTFSAQFTVLVLFALLLSEGRFSKRKRYTEILQSLKKLPAQISETLELEDQCKKIAELWKDKTSVLMMARGYNFANVLEGALKLKEVANLFAEGILTGELKHGPLALVEHGLPMLMIVCDDNTFDKCMNAVQQVTARGGNPVIICDRHLKPKLEKFSQHLLLLPETTDCLKGLLSVVPLQLLAYHVATLRGHNVRDTRLIPLNCFRLTSQEHWRSRSRWSKKCRLL</sequence>
<dbReference type="AlphaFoldDB" id="E4Y6B3"/>
<reference evidence="10" key="1">
    <citation type="journal article" date="2010" name="Science">
        <title>Plasticity of animal genome architecture unmasked by rapid evolution of a pelagic tunicate.</title>
        <authorList>
            <person name="Denoeud F."/>
            <person name="Henriet S."/>
            <person name="Mungpakdee S."/>
            <person name="Aury J.M."/>
            <person name="Da Silva C."/>
            <person name="Brinkmann H."/>
            <person name="Mikhaleva J."/>
            <person name="Olsen L.C."/>
            <person name="Jubin C."/>
            <person name="Canestro C."/>
            <person name="Bouquet J.M."/>
            <person name="Danks G."/>
            <person name="Poulain J."/>
            <person name="Campsteijn C."/>
            <person name="Adamski M."/>
            <person name="Cross I."/>
            <person name="Yadetie F."/>
            <person name="Muffato M."/>
            <person name="Louis A."/>
            <person name="Butcher S."/>
            <person name="Tsagkogeorga G."/>
            <person name="Konrad A."/>
            <person name="Singh S."/>
            <person name="Jensen M.F."/>
            <person name="Cong E.H."/>
            <person name="Eikeseth-Otteraa H."/>
            <person name="Noel B."/>
            <person name="Anthouard V."/>
            <person name="Porcel B.M."/>
            <person name="Kachouri-Lafond R."/>
            <person name="Nishino A."/>
            <person name="Ugolini M."/>
            <person name="Chourrout P."/>
            <person name="Nishida H."/>
            <person name="Aasland R."/>
            <person name="Huzurbazar S."/>
            <person name="Westhof E."/>
            <person name="Delsuc F."/>
            <person name="Lehrach H."/>
            <person name="Reinhardt R."/>
            <person name="Weissenbach J."/>
            <person name="Roy S.W."/>
            <person name="Artiguenave F."/>
            <person name="Postlethwait J.H."/>
            <person name="Manak J.R."/>
            <person name="Thompson E.M."/>
            <person name="Jaillon O."/>
            <person name="Du Pasquier L."/>
            <person name="Boudinot P."/>
            <person name="Liberles D.A."/>
            <person name="Volff J.N."/>
            <person name="Philippe H."/>
            <person name="Lenhard B."/>
            <person name="Roest Crollius H."/>
            <person name="Wincker P."/>
            <person name="Chourrout D."/>
        </authorList>
    </citation>
    <scope>NUCLEOTIDE SEQUENCE [LARGE SCALE GENOMIC DNA]</scope>
</reference>
<dbReference type="InterPro" id="IPR001347">
    <property type="entry name" value="SIS_dom"/>
</dbReference>
<dbReference type="CDD" id="cd00714">
    <property type="entry name" value="GFAT"/>
    <property type="match status" value="1"/>
</dbReference>
<evidence type="ECO:0000256" key="7">
    <source>
        <dbReference type="ARBA" id="ARBA00022962"/>
    </source>
</evidence>
<dbReference type="InterPro" id="IPR017932">
    <property type="entry name" value="GATase_2_dom"/>
</dbReference>
<dbReference type="EC" id="2.6.1.16" evidence="3"/>
<dbReference type="InterPro" id="IPR029055">
    <property type="entry name" value="Ntn_hydrolases_N"/>
</dbReference>
<dbReference type="InterPro" id="IPR046348">
    <property type="entry name" value="SIS_dom_sf"/>
</dbReference>
<dbReference type="InterPro" id="IPR005855">
    <property type="entry name" value="GFAT"/>
</dbReference>
<dbReference type="GO" id="GO:0004360">
    <property type="term" value="F:glutamine-fructose-6-phosphate transaminase (isomerizing) activity"/>
    <property type="evidence" value="ECO:0007669"/>
    <property type="project" value="UniProtKB-EC"/>
</dbReference>
<dbReference type="GO" id="GO:0097367">
    <property type="term" value="F:carbohydrate derivative binding"/>
    <property type="evidence" value="ECO:0007669"/>
    <property type="project" value="InterPro"/>
</dbReference>
<keyword evidence="5" id="KW-0808">Transferase</keyword>
<dbReference type="FunFam" id="3.60.20.10:FF:000052">
    <property type="entry name" value="Glutamine--fructose-6-phosphate aminotransferase [isomerizing] 2"/>
    <property type="match status" value="1"/>
</dbReference>
<feature type="domain" description="SIS" evidence="9">
    <location>
        <begin position="494"/>
        <end position="636"/>
    </location>
</feature>
<evidence type="ECO:0000256" key="4">
    <source>
        <dbReference type="ARBA" id="ARBA00022576"/>
    </source>
</evidence>
<dbReference type="InterPro" id="IPR035466">
    <property type="entry name" value="GlmS/AgaS_SIS"/>
</dbReference>
<proteinExistence type="predicted"/>
<dbReference type="Pfam" id="PF13522">
    <property type="entry name" value="GATase_6"/>
    <property type="match status" value="1"/>
</dbReference>
<dbReference type="SUPFAM" id="SSF56235">
    <property type="entry name" value="N-terminal nucleophile aminohydrolases (Ntn hydrolases)"/>
    <property type="match status" value="1"/>
</dbReference>
<dbReference type="PANTHER" id="PTHR10937">
    <property type="entry name" value="GLUCOSAMINE--FRUCTOSE-6-PHOSPHATE AMINOTRANSFERASE, ISOMERIZING"/>
    <property type="match status" value="1"/>
</dbReference>
<evidence type="ECO:0000256" key="5">
    <source>
        <dbReference type="ARBA" id="ARBA00022679"/>
    </source>
</evidence>
<dbReference type="NCBIfam" id="TIGR01135">
    <property type="entry name" value="glmS"/>
    <property type="match status" value="1"/>
</dbReference>
<evidence type="ECO:0000313" key="10">
    <source>
        <dbReference type="EMBL" id="CBY31163.1"/>
    </source>
</evidence>
<evidence type="ECO:0000256" key="6">
    <source>
        <dbReference type="ARBA" id="ARBA00022737"/>
    </source>
</evidence>
<dbReference type="CDD" id="cd05008">
    <property type="entry name" value="SIS_GlmS_GlmD_1"/>
    <property type="match status" value="1"/>
</dbReference>
<dbReference type="Pfam" id="PF01380">
    <property type="entry name" value="SIS"/>
    <property type="match status" value="2"/>
</dbReference>
<dbReference type="Gene3D" id="3.40.50.10490">
    <property type="entry name" value="Glucose-6-phosphate isomerase like protein, domain 1"/>
    <property type="match status" value="2"/>
</dbReference>
<dbReference type="GO" id="GO:0006048">
    <property type="term" value="P:UDP-N-acetylglucosamine biosynthetic process"/>
    <property type="evidence" value="ECO:0007669"/>
    <property type="project" value="UniProtKB-UniPathway"/>
</dbReference>
<dbReference type="Gene3D" id="3.60.20.10">
    <property type="entry name" value="Glutamine Phosphoribosylpyrophosphate, subunit 1, domain 1"/>
    <property type="match status" value="1"/>
</dbReference>
<evidence type="ECO:0000259" key="9">
    <source>
        <dbReference type="PROSITE" id="PS51464"/>
    </source>
</evidence>
<dbReference type="InterPro" id="IPR047084">
    <property type="entry name" value="GFAT_N"/>
</dbReference>
<dbReference type="Proteomes" id="UP000011014">
    <property type="component" value="Unassembled WGS sequence"/>
</dbReference>
<accession>E4Y6B3</accession>
<evidence type="ECO:0000256" key="2">
    <source>
        <dbReference type="ARBA" id="ARBA00004775"/>
    </source>
</evidence>
<dbReference type="FunFam" id="3.40.50.10490:FF:000001">
    <property type="entry name" value="Glutamine--fructose-6-phosphate aminotransferase [isomerizing]"/>
    <property type="match status" value="1"/>
</dbReference>
<comment type="pathway">
    <text evidence="2">Nucleotide-sugar biosynthesis; UDP-N-acetyl-alpha-D-glucosamine biosynthesis; alpha-D-glucosamine 6-phosphate from D-fructose 6-phosphate: step 1/1.</text>
</comment>
<organism evidence="10">
    <name type="scientific">Oikopleura dioica</name>
    <name type="common">Tunicate</name>
    <dbReference type="NCBI Taxonomy" id="34765"/>
    <lineage>
        <taxon>Eukaryota</taxon>
        <taxon>Metazoa</taxon>
        <taxon>Chordata</taxon>
        <taxon>Tunicata</taxon>
        <taxon>Appendicularia</taxon>
        <taxon>Copelata</taxon>
        <taxon>Oikopleuridae</taxon>
        <taxon>Oikopleura</taxon>
    </lineage>
</organism>
<keyword evidence="6" id="KW-0677">Repeat</keyword>
<dbReference type="GO" id="GO:0006487">
    <property type="term" value="P:protein N-linked glycosylation"/>
    <property type="evidence" value="ECO:0007669"/>
    <property type="project" value="TreeGrafter"/>
</dbReference>
<keyword evidence="7" id="KW-0315">Glutamine amidotransferase</keyword>
<gene>
    <name evidence="10" type="ORF">GSOID_T00019125001</name>
</gene>
<feature type="domain" description="Glutamine amidotransferase type-2" evidence="8">
    <location>
        <begin position="2"/>
        <end position="252"/>
    </location>
</feature>
<dbReference type="SUPFAM" id="SSF53697">
    <property type="entry name" value="SIS domain"/>
    <property type="match status" value="1"/>
</dbReference>
<dbReference type="NCBIfam" id="NF001484">
    <property type="entry name" value="PRK00331.1"/>
    <property type="match status" value="1"/>
</dbReference>
<evidence type="ECO:0000256" key="1">
    <source>
        <dbReference type="ARBA" id="ARBA00001031"/>
    </source>
</evidence>
<dbReference type="InterPro" id="IPR035490">
    <property type="entry name" value="GlmS/FrlB_SIS"/>
</dbReference>
<dbReference type="CDD" id="cd05009">
    <property type="entry name" value="SIS_GlmS_GlmD_2"/>
    <property type="match status" value="1"/>
</dbReference>